<comment type="caution">
    <text evidence="1">The sequence shown here is derived from an EMBL/GenBank/DDBJ whole genome shotgun (WGS) entry which is preliminary data.</text>
</comment>
<evidence type="ECO:0000313" key="2">
    <source>
        <dbReference type="Proteomes" id="UP001066276"/>
    </source>
</evidence>
<dbReference type="Proteomes" id="UP001066276">
    <property type="component" value="Chromosome 4_1"/>
</dbReference>
<proteinExistence type="predicted"/>
<dbReference type="AlphaFoldDB" id="A0AAV7T9U3"/>
<reference evidence="1" key="1">
    <citation type="journal article" date="2022" name="bioRxiv">
        <title>Sequencing and chromosome-scale assembly of the giantPleurodeles waltlgenome.</title>
        <authorList>
            <person name="Brown T."/>
            <person name="Elewa A."/>
            <person name="Iarovenko S."/>
            <person name="Subramanian E."/>
            <person name="Araus A.J."/>
            <person name="Petzold A."/>
            <person name="Susuki M."/>
            <person name="Suzuki K.-i.T."/>
            <person name="Hayashi T."/>
            <person name="Toyoda A."/>
            <person name="Oliveira C."/>
            <person name="Osipova E."/>
            <person name="Leigh N.D."/>
            <person name="Simon A."/>
            <person name="Yun M.H."/>
        </authorList>
    </citation>
    <scope>NUCLEOTIDE SEQUENCE</scope>
    <source>
        <strain evidence="1">20211129_DDA</strain>
        <tissue evidence="1">Liver</tissue>
    </source>
</reference>
<gene>
    <name evidence="1" type="ORF">NDU88_004517</name>
</gene>
<evidence type="ECO:0000313" key="1">
    <source>
        <dbReference type="EMBL" id="KAJ1172673.1"/>
    </source>
</evidence>
<organism evidence="1 2">
    <name type="scientific">Pleurodeles waltl</name>
    <name type="common">Iberian ribbed newt</name>
    <dbReference type="NCBI Taxonomy" id="8319"/>
    <lineage>
        <taxon>Eukaryota</taxon>
        <taxon>Metazoa</taxon>
        <taxon>Chordata</taxon>
        <taxon>Craniata</taxon>
        <taxon>Vertebrata</taxon>
        <taxon>Euteleostomi</taxon>
        <taxon>Amphibia</taxon>
        <taxon>Batrachia</taxon>
        <taxon>Caudata</taxon>
        <taxon>Salamandroidea</taxon>
        <taxon>Salamandridae</taxon>
        <taxon>Pleurodelinae</taxon>
        <taxon>Pleurodeles</taxon>
    </lineage>
</organism>
<dbReference type="EMBL" id="JANPWB010000007">
    <property type="protein sequence ID" value="KAJ1172673.1"/>
    <property type="molecule type" value="Genomic_DNA"/>
</dbReference>
<keyword evidence="2" id="KW-1185">Reference proteome</keyword>
<accession>A0AAV7T9U3</accession>
<sequence length="76" mass="8425">MERTACGALRSSYNPWARGLHQWVRAAVAASRPSKNPWARVKLDIDKETLVIEPSSPSLKSVALPLRINPVMERSG</sequence>
<name>A0AAV7T9U3_PLEWA</name>
<protein>
    <submittedName>
        <fullName evidence="1">Uncharacterized protein</fullName>
    </submittedName>
</protein>